<accession>A0ABU9YBN9</accession>
<keyword evidence="2" id="KW-1185">Reference proteome</keyword>
<organism evidence="1 2">
    <name type="scientific">Sphingomonas oligophenolica</name>
    <dbReference type="NCBI Taxonomy" id="301154"/>
    <lineage>
        <taxon>Bacteria</taxon>
        <taxon>Pseudomonadati</taxon>
        <taxon>Pseudomonadota</taxon>
        <taxon>Alphaproteobacteria</taxon>
        <taxon>Sphingomonadales</taxon>
        <taxon>Sphingomonadaceae</taxon>
        <taxon>Sphingomonas</taxon>
    </lineage>
</organism>
<name>A0ABU9YBN9_9SPHN</name>
<dbReference type="Proteomes" id="UP001419910">
    <property type="component" value="Unassembled WGS sequence"/>
</dbReference>
<protein>
    <submittedName>
        <fullName evidence="1">Uncharacterized protein</fullName>
    </submittedName>
</protein>
<sequence>MTNLVTEHLYRAMGKPRARLIDHVDLRTSSCHGFSATDGFRRSARFDDADRHSVHAAQQLVRRAFDLPDLEPDDPAHEYFERAQHFEPGEVHARAHIYARPEPEPLLLRLRWILKRSAYSHRRSSRLAEA</sequence>
<dbReference type="RefSeq" id="WP_343888477.1">
    <property type="nucleotide sequence ID" value="NZ_BAAAEH010000009.1"/>
</dbReference>
<reference evidence="1 2" key="1">
    <citation type="submission" date="2024-05" db="EMBL/GenBank/DDBJ databases">
        <authorList>
            <person name="Liu Q."/>
            <person name="Xin Y.-H."/>
        </authorList>
    </citation>
    <scope>NUCLEOTIDE SEQUENCE [LARGE SCALE GENOMIC DNA]</scope>
    <source>
        <strain evidence="1 2">CGMCC 1.10181</strain>
    </source>
</reference>
<comment type="caution">
    <text evidence="1">The sequence shown here is derived from an EMBL/GenBank/DDBJ whole genome shotgun (WGS) entry which is preliminary data.</text>
</comment>
<evidence type="ECO:0000313" key="2">
    <source>
        <dbReference type="Proteomes" id="UP001419910"/>
    </source>
</evidence>
<evidence type="ECO:0000313" key="1">
    <source>
        <dbReference type="EMBL" id="MEN2793224.1"/>
    </source>
</evidence>
<proteinExistence type="predicted"/>
<dbReference type="EMBL" id="JBDIME010000041">
    <property type="protein sequence ID" value="MEN2793224.1"/>
    <property type="molecule type" value="Genomic_DNA"/>
</dbReference>
<gene>
    <name evidence="1" type="ORF">ABC974_26610</name>
</gene>